<evidence type="ECO:0008006" key="4">
    <source>
        <dbReference type="Google" id="ProtNLM"/>
    </source>
</evidence>
<feature type="chain" id="PRO_5036705835" description="Lipoprotein" evidence="1">
    <location>
        <begin position="26"/>
        <end position="194"/>
    </location>
</feature>
<dbReference type="AlphaFoldDB" id="A0A934V8W3"/>
<accession>A0A934V8W3</accession>
<dbReference type="EMBL" id="JAENIK010000004">
    <property type="protein sequence ID" value="MBK1814538.1"/>
    <property type="molecule type" value="Genomic_DNA"/>
</dbReference>
<dbReference type="RefSeq" id="WP_200349498.1">
    <property type="nucleotide sequence ID" value="NZ_BAABHZ010000010.1"/>
</dbReference>
<reference evidence="2" key="1">
    <citation type="submission" date="2021-01" db="EMBL/GenBank/DDBJ databases">
        <title>Modified the classification status of verrucomicrobia.</title>
        <authorList>
            <person name="Feng X."/>
        </authorList>
    </citation>
    <scope>NUCLEOTIDE SEQUENCE</scope>
    <source>
        <strain evidence="2">JCM 18052</strain>
    </source>
</reference>
<dbReference type="Proteomes" id="UP000600139">
    <property type="component" value="Unassembled WGS sequence"/>
</dbReference>
<feature type="signal peptide" evidence="1">
    <location>
        <begin position="1"/>
        <end position="25"/>
    </location>
</feature>
<protein>
    <recommendedName>
        <fullName evidence="4">Lipoprotein</fullName>
    </recommendedName>
</protein>
<name>A0A934V8W3_9BACT</name>
<evidence type="ECO:0000256" key="1">
    <source>
        <dbReference type="SAM" id="SignalP"/>
    </source>
</evidence>
<gene>
    <name evidence="2" type="ORF">JIN84_02860</name>
</gene>
<evidence type="ECO:0000313" key="2">
    <source>
        <dbReference type="EMBL" id="MBK1814538.1"/>
    </source>
</evidence>
<keyword evidence="3" id="KW-1185">Reference proteome</keyword>
<evidence type="ECO:0000313" key="3">
    <source>
        <dbReference type="Proteomes" id="UP000600139"/>
    </source>
</evidence>
<sequence>MKTIHRTTIKCLGLAALSLVITNCAAPSGNTSGEKRSDIHAMTKQTLGELYSTKPEARSLVANSAGYAVFNQIETKVFTAGSANGYGVAVNKATGKETYMRMAGLSAGFGAGLTNTRTVIIFRKASTYNKFISSGWSAAADAQAAAALDRSGVGAGVSINPTVDPVVYHMTRSGVAVSASVGAEKVWADKSLNH</sequence>
<keyword evidence="1" id="KW-0732">Signal</keyword>
<comment type="caution">
    <text evidence="2">The sequence shown here is derived from an EMBL/GenBank/DDBJ whole genome shotgun (WGS) entry which is preliminary data.</text>
</comment>
<proteinExistence type="predicted"/>
<organism evidence="2 3">
    <name type="scientific">Luteolibacter yonseiensis</name>
    <dbReference type="NCBI Taxonomy" id="1144680"/>
    <lineage>
        <taxon>Bacteria</taxon>
        <taxon>Pseudomonadati</taxon>
        <taxon>Verrucomicrobiota</taxon>
        <taxon>Verrucomicrobiia</taxon>
        <taxon>Verrucomicrobiales</taxon>
        <taxon>Verrucomicrobiaceae</taxon>
        <taxon>Luteolibacter</taxon>
    </lineage>
</organism>